<dbReference type="RefSeq" id="WP_155325852.1">
    <property type="nucleotide sequence ID" value="NZ_AP021876.1"/>
</dbReference>
<accession>A0A5K8A2K1</accession>
<feature type="region of interest" description="Disordered" evidence="1">
    <location>
        <begin position="151"/>
        <end position="170"/>
    </location>
</feature>
<protein>
    <submittedName>
        <fullName evidence="2">Uncharacterized protein</fullName>
    </submittedName>
</protein>
<evidence type="ECO:0000313" key="3">
    <source>
        <dbReference type="Proteomes" id="UP000425960"/>
    </source>
</evidence>
<evidence type="ECO:0000256" key="1">
    <source>
        <dbReference type="SAM" id="MobiDB-lite"/>
    </source>
</evidence>
<sequence length="170" mass="18754">MAEIISFPEGFDPEGNALEQCMGTEWEDVAMQIYAQARQARIAEIEEQSGQAVRDRIVGLAKIHFGEAEGARFAAVCESGMTESQYRNIRPQLESAGESEELQALRVVKTEIETALSRPAGDSDFMGAVQKTMESEGIGKTAAMTKVARQQPDLHHRFIQSKNPDLEVPK</sequence>
<evidence type="ECO:0000313" key="2">
    <source>
        <dbReference type="EMBL" id="BBO86628.1"/>
    </source>
</evidence>
<dbReference type="Proteomes" id="UP000425960">
    <property type="component" value="Chromosome"/>
</dbReference>
<dbReference type="KEGG" id="dov:DSCO28_71940"/>
<name>A0A5K8A2K1_9BACT</name>
<dbReference type="AlphaFoldDB" id="A0A5K8A2K1"/>
<organism evidence="2 3">
    <name type="scientific">Desulfosarcina ovata subsp. sediminis</name>
    <dbReference type="NCBI Taxonomy" id="885957"/>
    <lineage>
        <taxon>Bacteria</taxon>
        <taxon>Pseudomonadati</taxon>
        <taxon>Thermodesulfobacteriota</taxon>
        <taxon>Desulfobacteria</taxon>
        <taxon>Desulfobacterales</taxon>
        <taxon>Desulfosarcinaceae</taxon>
        <taxon>Desulfosarcina</taxon>
    </lineage>
</organism>
<reference evidence="2 3" key="1">
    <citation type="submission" date="2019-11" db="EMBL/GenBank/DDBJ databases">
        <title>Comparative genomics of hydrocarbon-degrading Desulfosarcina strains.</title>
        <authorList>
            <person name="Watanabe M."/>
            <person name="Kojima H."/>
            <person name="Fukui M."/>
        </authorList>
    </citation>
    <scope>NUCLEOTIDE SEQUENCE [LARGE SCALE GENOMIC DNA]</scope>
    <source>
        <strain evidence="2 3">28bB2T</strain>
    </source>
</reference>
<proteinExistence type="predicted"/>
<gene>
    <name evidence="2" type="ORF">DSCO28_71940</name>
</gene>
<dbReference type="EMBL" id="AP021876">
    <property type="protein sequence ID" value="BBO86628.1"/>
    <property type="molecule type" value="Genomic_DNA"/>
</dbReference>